<organism evidence="8 9">
    <name type="scientific">Gordonia asplenii</name>
    <dbReference type="NCBI Taxonomy" id="2725283"/>
    <lineage>
        <taxon>Bacteria</taxon>
        <taxon>Bacillati</taxon>
        <taxon>Actinomycetota</taxon>
        <taxon>Actinomycetes</taxon>
        <taxon>Mycobacteriales</taxon>
        <taxon>Gordoniaceae</taxon>
        <taxon>Gordonia</taxon>
    </lineage>
</organism>
<dbReference type="PANTHER" id="PTHR42770">
    <property type="entry name" value="AMINO ACID TRANSPORTER-RELATED"/>
    <property type="match status" value="1"/>
</dbReference>
<evidence type="ECO:0000256" key="4">
    <source>
        <dbReference type="ARBA" id="ARBA00022989"/>
    </source>
</evidence>
<evidence type="ECO:0000256" key="1">
    <source>
        <dbReference type="ARBA" id="ARBA00004651"/>
    </source>
</evidence>
<evidence type="ECO:0000256" key="7">
    <source>
        <dbReference type="SAM" id="Phobius"/>
    </source>
</evidence>
<feature type="region of interest" description="Disordered" evidence="6">
    <location>
        <begin position="406"/>
        <end position="426"/>
    </location>
</feature>
<feature type="transmembrane region" description="Helical" evidence="7">
    <location>
        <begin position="97"/>
        <end position="125"/>
    </location>
</feature>
<name>A0A848KXY3_9ACTN</name>
<protein>
    <submittedName>
        <fullName evidence="8">APC family permease</fullName>
    </submittedName>
</protein>
<feature type="transmembrane region" description="Helical" evidence="7">
    <location>
        <begin position="472"/>
        <end position="491"/>
    </location>
</feature>
<dbReference type="GO" id="GO:0022857">
    <property type="term" value="F:transmembrane transporter activity"/>
    <property type="evidence" value="ECO:0007669"/>
    <property type="project" value="InterPro"/>
</dbReference>
<evidence type="ECO:0000256" key="2">
    <source>
        <dbReference type="ARBA" id="ARBA00022475"/>
    </source>
</evidence>
<feature type="transmembrane region" description="Helical" evidence="7">
    <location>
        <begin position="241"/>
        <end position="261"/>
    </location>
</feature>
<dbReference type="EMBL" id="JABBNB010000024">
    <property type="protein sequence ID" value="NMO03510.1"/>
    <property type="molecule type" value="Genomic_DNA"/>
</dbReference>
<sequence>MTQQRADQPARVGSDLDRTLGVPQIVFMVVAMAAPLTVFAGLIPLMLGTGNGIGTPVDFVIVGVVLGLFTVGYSAMTPEVRNAGAFYSYIQRGLGTTVGLGAAALAVVTYTLLMVAVSAYLGAAASNVVQTFAGASVPWWIPAAIGLAAIGFLGYRNVELSARVLGVLLVAEIAIVLVVDLAIVLRGGADGLTAKPLTVDAFTGGATGTGIMFAVFGFVGFEATAVFRSEAKDPDRTIPRATYIAVALIAVIYAFSSWAMIVGLGVDHAVQAAADDPEGLASGLAAQFVGKAAHDVVQVLLVTSFFACVLTAHNVVSRYLFSLGRQRALPRVLGEVHPVHRSPSAASLVTSAVVTVVLAAMAIVGLDPVVEIYGWFGGAGTLGLIVLLTLASLAVVVHFRGASRRPASIGPARQRSRRPASIGAARGRSRRPVSLWAGTIAPTIAFACLATILALVVGNFELLIGSRWGADVFLAIIALAFVGGLGWALALRRTRPDVFQAIE</sequence>
<keyword evidence="2" id="KW-1003">Cell membrane</keyword>
<dbReference type="Pfam" id="PF13520">
    <property type="entry name" value="AA_permease_2"/>
    <property type="match status" value="1"/>
</dbReference>
<dbReference type="PANTHER" id="PTHR42770:SF16">
    <property type="entry name" value="AMINO ACID PERMEASE"/>
    <property type="match status" value="1"/>
</dbReference>
<feature type="transmembrane region" description="Helical" evidence="7">
    <location>
        <begin position="59"/>
        <end position="76"/>
    </location>
</feature>
<dbReference type="AlphaFoldDB" id="A0A848KXY3"/>
<dbReference type="RefSeq" id="WP_170196018.1">
    <property type="nucleotide sequence ID" value="NZ_JABBNB010000024.1"/>
</dbReference>
<comment type="subcellular location">
    <subcellularLocation>
        <location evidence="1">Cell membrane</location>
        <topology evidence="1">Multi-pass membrane protein</topology>
    </subcellularLocation>
</comment>
<evidence type="ECO:0000256" key="5">
    <source>
        <dbReference type="ARBA" id="ARBA00023136"/>
    </source>
</evidence>
<feature type="transmembrane region" description="Helical" evidence="7">
    <location>
        <begin position="167"/>
        <end position="189"/>
    </location>
</feature>
<feature type="transmembrane region" description="Helical" evidence="7">
    <location>
        <begin position="345"/>
        <end position="366"/>
    </location>
</feature>
<evidence type="ECO:0000313" key="9">
    <source>
        <dbReference type="Proteomes" id="UP000550729"/>
    </source>
</evidence>
<gene>
    <name evidence="8" type="ORF">HH308_20040</name>
</gene>
<dbReference type="Gene3D" id="1.20.1740.10">
    <property type="entry name" value="Amino acid/polyamine transporter I"/>
    <property type="match status" value="1"/>
</dbReference>
<feature type="transmembrane region" description="Helical" evidence="7">
    <location>
        <begin position="435"/>
        <end position="460"/>
    </location>
</feature>
<evidence type="ECO:0000313" key="8">
    <source>
        <dbReference type="EMBL" id="NMO03510.1"/>
    </source>
</evidence>
<evidence type="ECO:0000256" key="6">
    <source>
        <dbReference type="SAM" id="MobiDB-lite"/>
    </source>
</evidence>
<dbReference type="InterPro" id="IPR002293">
    <property type="entry name" value="AA/rel_permease1"/>
</dbReference>
<keyword evidence="4 7" id="KW-1133">Transmembrane helix</keyword>
<dbReference type="Proteomes" id="UP000550729">
    <property type="component" value="Unassembled WGS sequence"/>
</dbReference>
<comment type="caution">
    <text evidence="8">The sequence shown here is derived from an EMBL/GenBank/DDBJ whole genome shotgun (WGS) entry which is preliminary data.</text>
</comment>
<keyword evidence="9" id="KW-1185">Reference proteome</keyword>
<feature type="transmembrane region" description="Helical" evidence="7">
    <location>
        <begin position="372"/>
        <end position="397"/>
    </location>
</feature>
<keyword evidence="3 7" id="KW-0812">Transmembrane</keyword>
<dbReference type="GO" id="GO:0005886">
    <property type="term" value="C:plasma membrane"/>
    <property type="evidence" value="ECO:0007669"/>
    <property type="project" value="UniProtKB-SubCell"/>
</dbReference>
<dbReference type="PIRSF" id="PIRSF006060">
    <property type="entry name" value="AA_transporter"/>
    <property type="match status" value="1"/>
</dbReference>
<feature type="transmembrane region" description="Helical" evidence="7">
    <location>
        <begin position="25"/>
        <end position="47"/>
    </location>
</feature>
<feature type="transmembrane region" description="Helical" evidence="7">
    <location>
        <begin position="137"/>
        <end position="155"/>
    </location>
</feature>
<feature type="transmembrane region" description="Helical" evidence="7">
    <location>
        <begin position="201"/>
        <end position="221"/>
    </location>
</feature>
<accession>A0A848KXY3</accession>
<keyword evidence="5 7" id="KW-0472">Membrane</keyword>
<feature type="transmembrane region" description="Helical" evidence="7">
    <location>
        <begin position="299"/>
        <end position="321"/>
    </location>
</feature>
<proteinExistence type="predicted"/>
<dbReference type="InterPro" id="IPR050367">
    <property type="entry name" value="APC_superfamily"/>
</dbReference>
<reference evidence="8 9" key="1">
    <citation type="submission" date="2020-04" db="EMBL/GenBank/DDBJ databases">
        <title>Gordonia sp. nov. TBRC 11910.</title>
        <authorList>
            <person name="Suriyachadkun C."/>
        </authorList>
    </citation>
    <scope>NUCLEOTIDE SEQUENCE [LARGE SCALE GENOMIC DNA]</scope>
    <source>
        <strain evidence="8 9">TBRC 11910</strain>
    </source>
</reference>
<evidence type="ECO:0000256" key="3">
    <source>
        <dbReference type="ARBA" id="ARBA00022692"/>
    </source>
</evidence>